<keyword evidence="9" id="KW-0862">Zinc</keyword>
<keyword evidence="4" id="KW-1003">Cell membrane</keyword>
<dbReference type="GO" id="GO:0046872">
    <property type="term" value="F:metal ion binding"/>
    <property type="evidence" value="ECO:0007669"/>
    <property type="project" value="UniProtKB-KW"/>
</dbReference>
<keyword evidence="12 13" id="KW-0472">Membrane</keyword>
<dbReference type="PANTHER" id="PTHR35864">
    <property type="entry name" value="ZINC METALLOPROTEASE MJ0611-RELATED"/>
    <property type="match status" value="1"/>
</dbReference>
<evidence type="ECO:0000256" key="7">
    <source>
        <dbReference type="ARBA" id="ARBA00022723"/>
    </source>
</evidence>
<keyword evidence="5" id="KW-0645">Protease</keyword>
<evidence type="ECO:0000256" key="6">
    <source>
        <dbReference type="ARBA" id="ARBA00022692"/>
    </source>
</evidence>
<evidence type="ECO:0000256" key="5">
    <source>
        <dbReference type="ARBA" id="ARBA00022670"/>
    </source>
</evidence>
<feature type="domain" description="Peptidase M50" evidence="14">
    <location>
        <begin position="6"/>
        <end position="165"/>
    </location>
</feature>
<evidence type="ECO:0000256" key="1">
    <source>
        <dbReference type="ARBA" id="ARBA00001947"/>
    </source>
</evidence>
<keyword evidence="8" id="KW-0378">Hydrolase</keyword>
<dbReference type="GO" id="GO:0005886">
    <property type="term" value="C:plasma membrane"/>
    <property type="evidence" value="ECO:0007669"/>
    <property type="project" value="UniProtKB-SubCell"/>
</dbReference>
<dbReference type="GO" id="GO:0006508">
    <property type="term" value="P:proteolysis"/>
    <property type="evidence" value="ECO:0007669"/>
    <property type="project" value="UniProtKB-KW"/>
</dbReference>
<comment type="caution">
    <text evidence="15">The sequence shown here is derived from an EMBL/GenBank/DDBJ whole genome shotgun (WGS) entry which is preliminary data.</text>
</comment>
<dbReference type="CDD" id="cd06158">
    <property type="entry name" value="S2P-M50_like_1"/>
    <property type="match status" value="1"/>
</dbReference>
<feature type="transmembrane region" description="Helical" evidence="13">
    <location>
        <begin position="175"/>
        <end position="200"/>
    </location>
</feature>
<evidence type="ECO:0000313" key="15">
    <source>
        <dbReference type="EMBL" id="OGY40188.1"/>
    </source>
</evidence>
<evidence type="ECO:0000256" key="11">
    <source>
        <dbReference type="ARBA" id="ARBA00023049"/>
    </source>
</evidence>
<comment type="cofactor">
    <cofactor evidence="1">
        <name>Zn(2+)</name>
        <dbReference type="ChEBI" id="CHEBI:29105"/>
    </cofactor>
</comment>
<dbReference type="Proteomes" id="UP000178570">
    <property type="component" value="Unassembled WGS sequence"/>
</dbReference>
<dbReference type="STRING" id="1797529.A2570_02785"/>
<evidence type="ECO:0000256" key="10">
    <source>
        <dbReference type="ARBA" id="ARBA00022989"/>
    </source>
</evidence>
<evidence type="ECO:0000256" key="12">
    <source>
        <dbReference type="ARBA" id="ARBA00023136"/>
    </source>
</evidence>
<gene>
    <name evidence="15" type="ORF">A2570_02785</name>
</gene>
<comment type="subcellular location">
    <subcellularLocation>
        <location evidence="2">Cell membrane</location>
        <topology evidence="2">Multi-pass membrane protein</topology>
    </subcellularLocation>
</comment>
<organism evidence="15 16">
    <name type="scientific">Candidatus Brennerbacteria bacterium RIFOXYD1_FULL_41_16</name>
    <dbReference type="NCBI Taxonomy" id="1797529"/>
    <lineage>
        <taxon>Bacteria</taxon>
        <taxon>Candidatus Brenneribacteriota</taxon>
    </lineage>
</organism>
<feature type="transmembrane region" description="Helical" evidence="13">
    <location>
        <begin position="6"/>
        <end position="29"/>
    </location>
</feature>
<dbReference type="AlphaFoldDB" id="A0A1G1XJK4"/>
<dbReference type="GO" id="GO:0008237">
    <property type="term" value="F:metallopeptidase activity"/>
    <property type="evidence" value="ECO:0007669"/>
    <property type="project" value="UniProtKB-KW"/>
</dbReference>
<dbReference type="PANTHER" id="PTHR35864:SF1">
    <property type="entry name" value="ZINC METALLOPROTEASE YWHC-RELATED"/>
    <property type="match status" value="1"/>
</dbReference>
<feature type="transmembrane region" description="Helical" evidence="13">
    <location>
        <begin position="127"/>
        <end position="146"/>
    </location>
</feature>
<evidence type="ECO:0000256" key="2">
    <source>
        <dbReference type="ARBA" id="ARBA00004651"/>
    </source>
</evidence>
<proteinExistence type="inferred from homology"/>
<evidence type="ECO:0000256" key="8">
    <source>
        <dbReference type="ARBA" id="ARBA00022801"/>
    </source>
</evidence>
<evidence type="ECO:0000256" key="4">
    <source>
        <dbReference type="ARBA" id="ARBA00022475"/>
    </source>
</evidence>
<dbReference type="EMBL" id="MHHY01000009">
    <property type="protein sequence ID" value="OGY40188.1"/>
    <property type="molecule type" value="Genomic_DNA"/>
</dbReference>
<evidence type="ECO:0000256" key="9">
    <source>
        <dbReference type="ARBA" id="ARBA00022833"/>
    </source>
</evidence>
<dbReference type="Pfam" id="PF02163">
    <property type="entry name" value="Peptidase_M50"/>
    <property type="match status" value="1"/>
</dbReference>
<evidence type="ECO:0000256" key="13">
    <source>
        <dbReference type="SAM" id="Phobius"/>
    </source>
</evidence>
<evidence type="ECO:0000259" key="14">
    <source>
        <dbReference type="Pfam" id="PF02163"/>
    </source>
</evidence>
<keyword evidence="6 13" id="KW-0812">Transmembrane</keyword>
<dbReference type="InterPro" id="IPR008915">
    <property type="entry name" value="Peptidase_M50"/>
</dbReference>
<reference evidence="15 16" key="1">
    <citation type="journal article" date="2016" name="Nat. Commun.">
        <title>Thousands of microbial genomes shed light on interconnected biogeochemical processes in an aquifer system.</title>
        <authorList>
            <person name="Anantharaman K."/>
            <person name="Brown C.T."/>
            <person name="Hug L.A."/>
            <person name="Sharon I."/>
            <person name="Castelle C.J."/>
            <person name="Probst A.J."/>
            <person name="Thomas B.C."/>
            <person name="Singh A."/>
            <person name="Wilkins M.J."/>
            <person name="Karaoz U."/>
            <person name="Brodie E.L."/>
            <person name="Williams K.H."/>
            <person name="Hubbard S.S."/>
            <person name="Banfield J.F."/>
        </authorList>
    </citation>
    <scope>NUCLEOTIDE SEQUENCE [LARGE SCALE GENOMIC DNA]</scope>
</reference>
<evidence type="ECO:0000313" key="16">
    <source>
        <dbReference type="Proteomes" id="UP000178570"/>
    </source>
</evidence>
<protein>
    <recommendedName>
        <fullName evidence="14">Peptidase M50 domain-containing protein</fullName>
    </recommendedName>
</protein>
<evidence type="ECO:0000256" key="3">
    <source>
        <dbReference type="ARBA" id="ARBA00007931"/>
    </source>
</evidence>
<sequence>METVFYFLVFIFSAVIHEVSHGFVAKALGDDTAEKEGRLTLNPIKHLDPIGSILLPFVFYLTSKLASGQGMIFGWAKPVPFNPYNLKNPKQGSLLIALAGPLSNFFVAFCLSLVLRLGMVNGVLAELFGIIVLINLALAVFNLMPIPPLDGSKVLFGLLPDSLAHVEDFLERNSMIFFLMFFLWGGDLVYSIVFGLFSIFTGVGGY</sequence>
<dbReference type="InterPro" id="IPR044537">
    <property type="entry name" value="Rip2-like"/>
</dbReference>
<keyword evidence="11" id="KW-0482">Metalloprotease</keyword>
<feature type="transmembrane region" description="Helical" evidence="13">
    <location>
        <begin position="50"/>
        <end position="74"/>
    </location>
</feature>
<name>A0A1G1XJK4_9BACT</name>
<keyword evidence="10 13" id="KW-1133">Transmembrane helix</keyword>
<comment type="similarity">
    <text evidence="3">Belongs to the peptidase M50B family.</text>
</comment>
<dbReference type="InterPro" id="IPR052348">
    <property type="entry name" value="Metallopeptidase_M50B"/>
</dbReference>
<keyword evidence="7" id="KW-0479">Metal-binding</keyword>
<feature type="transmembrane region" description="Helical" evidence="13">
    <location>
        <begin position="94"/>
        <end position="115"/>
    </location>
</feature>
<accession>A0A1G1XJK4</accession>